<accession>A0A1Y5FAG2</accession>
<dbReference type="GO" id="GO:0006508">
    <property type="term" value="P:proteolysis"/>
    <property type="evidence" value="ECO:0007669"/>
    <property type="project" value="UniProtKB-KW"/>
</dbReference>
<dbReference type="Gene3D" id="3.90.1680.10">
    <property type="entry name" value="SOS response associated peptidase-like"/>
    <property type="match status" value="1"/>
</dbReference>
<dbReference type="SUPFAM" id="SSF143081">
    <property type="entry name" value="BB1717-like"/>
    <property type="match status" value="1"/>
</dbReference>
<dbReference type="EC" id="3.4.-.-" evidence="8"/>
<evidence type="ECO:0000256" key="5">
    <source>
        <dbReference type="ARBA" id="ARBA00023124"/>
    </source>
</evidence>
<name>A0A1Y5FAG2_9BACT</name>
<dbReference type="GO" id="GO:0016829">
    <property type="term" value="F:lyase activity"/>
    <property type="evidence" value="ECO:0007669"/>
    <property type="project" value="UniProtKB-KW"/>
</dbReference>
<dbReference type="AlphaFoldDB" id="A0A1Y5FAG2"/>
<keyword evidence="4 8" id="KW-0378">Hydrolase</keyword>
<protein>
    <recommendedName>
        <fullName evidence="8">Abasic site processing protein</fullName>
        <ecNumber evidence="8">3.4.-.-</ecNumber>
    </recommendedName>
</protein>
<comment type="caution">
    <text evidence="9">The sequence shown here is derived from an EMBL/GenBank/DDBJ whole genome shotgun (WGS) entry which is preliminary data.</text>
</comment>
<dbReference type="PANTHER" id="PTHR13604:SF0">
    <property type="entry name" value="ABASIC SITE PROCESSING PROTEIN HMCES"/>
    <property type="match status" value="1"/>
</dbReference>
<evidence type="ECO:0000313" key="10">
    <source>
        <dbReference type="Proteomes" id="UP000196531"/>
    </source>
</evidence>
<proteinExistence type="inferred from homology"/>
<dbReference type="GO" id="GO:0003697">
    <property type="term" value="F:single-stranded DNA binding"/>
    <property type="evidence" value="ECO:0007669"/>
    <property type="project" value="InterPro"/>
</dbReference>
<keyword evidence="7" id="KW-0456">Lyase</keyword>
<dbReference type="GO" id="GO:0106300">
    <property type="term" value="P:protein-DNA covalent cross-linking repair"/>
    <property type="evidence" value="ECO:0007669"/>
    <property type="project" value="InterPro"/>
</dbReference>
<reference evidence="10" key="1">
    <citation type="journal article" date="2017" name="Proc. Natl. Acad. Sci. U.S.A.">
        <title>Simulation of Deepwater Horizon oil plume reveals substrate specialization within a complex community of hydrocarbon-degraders.</title>
        <authorList>
            <person name="Hu P."/>
            <person name="Dubinsky E.A."/>
            <person name="Probst A.J."/>
            <person name="Wang J."/>
            <person name="Sieber C.M.K."/>
            <person name="Tom L.M."/>
            <person name="Gardinali P."/>
            <person name="Banfield J.F."/>
            <person name="Atlas R.M."/>
            <person name="Andersen G.L."/>
        </authorList>
    </citation>
    <scope>NUCLEOTIDE SEQUENCE [LARGE SCALE GENOMIC DNA]</scope>
</reference>
<evidence type="ECO:0000256" key="4">
    <source>
        <dbReference type="ARBA" id="ARBA00022801"/>
    </source>
</evidence>
<dbReference type="EMBL" id="MAAO01000008">
    <property type="protein sequence ID" value="OUR95302.1"/>
    <property type="molecule type" value="Genomic_DNA"/>
</dbReference>
<comment type="similarity">
    <text evidence="1 8">Belongs to the SOS response-associated peptidase family.</text>
</comment>
<evidence type="ECO:0000256" key="8">
    <source>
        <dbReference type="RuleBase" id="RU364100"/>
    </source>
</evidence>
<evidence type="ECO:0000256" key="2">
    <source>
        <dbReference type="ARBA" id="ARBA00022670"/>
    </source>
</evidence>
<gene>
    <name evidence="9" type="ORF">A9Q84_15800</name>
</gene>
<evidence type="ECO:0000256" key="6">
    <source>
        <dbReference type="ARBA" id="ARBA00023125"/>
    </source>
</evidence>
<dbReference type="GO" id="GO:0008233">
    <property type="term" value="F:peptidase activity"/>
    <property type="evidence" value="ECO:0007669"/>
    <property type="project" value="UniProtKB-KW"/>
</dbReference>
<dbReference type="Proteomes" id="UP000196531">
    <property type="component" value="Unassembled WGS sequence"/>
</dbReference>
<dbReference type="InterPro" id="IPR003738">
    <property type="entry name" value="SRAP"/>
</dbReference>
<sequence>MCFSVQVERDLRKLSKLLNAKIDAQAFDKFLKSKEQDPQSFKAPDVENRIYPNYYAPVVILENGIRTITPMRYQLLPSFCKETKYTRINEKTGRKNLVKSYNARLDALESRHAWKGNFLNHHVLIPFRKFYEYIPRKSKVEVAAFYQEGEELMLAAGLFDRWQSVDGSETLNSFAIITDDPPREVLAAGHDRCPILLKNENIDTWLDSQKLDSETAYNILKEPREGLFKYDFLK</sequence>
<evidence type="ECO:0000256" key="3">
    <source>
        <dbReference type="ARBA" id="ARBA00022763"/>
    </source>
</evidence>
<dbReference type="InterPro" id="IPR036590">
    <property type="entry name" value="SRAP-like"/>
</dbReference>
<keyword evidence="3" id="KW-0227">DNA damage</keyword>
<evidence type="ECO:0000256" key="7">
    <source>
        <dbReference type="ARBA" id="ARBA00023239"/>
    </source>
</evidence>
<organism evidence="9 10">
    <name type="scientific">Halobacteriovorax marinus</name>
    <dbReference type="NCBI Taxonomy" id="97084"/>
    <lineage>
        <taxon>Bacteria</taxon>
        <taxon>Pseudomonadati</taxon>
        <taxon>Bdellovibrionota</taxon>
        <taxon>Bacteriovoracia</taxon>
        <taxon>Bacteriovoracales</taxon>
        <taxon>Halobacteriovoraceae</taxon>
        <taxon>Halobacteriovorax</taxon>
    </lineage>
</organism>
<keyword evidence="2 8" id="KW-0645">Protease</keyword>
<keyword evidence="5" id="KW-0190">Covalent protein-DNA linkage</keyword>
<evidence type="ECO:0000256" key="1">
    <source>
        <dbReference type="ARBA" id="ARBA00008136"/>
    </source>
</evidence>
<dbReference type="PANTHER" id="PTHR13604">
    <property type="entry name" value="DC12-RELATED"/>
    <property type="match status" value="1"/>
</dbReference>
<evidence type="ECO:0000313" key="9">
    <source>
        <dbReference type="EMBL" id="OUR95302.1"/>
    </source>
</evidence>
<dbReference type="Pfam" id="PF02586">
    <property type="entry name" value="SRAP"/>
    <property type="match status" value="1"/>
</dbReference>
<keyword evidence="6" id="KW-0238">DNA-binding</keyword>